<feature type="region of interest" description="Disordered" evidence="7">
    <location>
        <begin position="484"/>
        <end position="532"/>
    </location>
</feature>
<dbReference type="Pfam" id="PF00412">
    <property type="entry name" value="LIM"/>
    <property type="match status" value="1"/>
</dbReference>
<dbReference type="PROSITE" id="PS00478">
    <property type="entry name" value="LIM_DOMAIN_1"/>
    <property type="match status" value="1"/>
</dbReference>
<sequence length="1023" mass="117033">MNNMSPTKDNMNHLNNNNTTLSRRSRDEFSETSCANFRISSVISSLNSGSGKRRDSIESRSDSLFNRSETFILDEPDITPCHSNCSTLEKKSKKSKVLEKFSTFTKRKKTPATETAAFEHHPSDNATNTYYKWQADGVNSLDYDSQNDPFNFLYEQQSSLKSLHNNSSSSQADSLKSTSSPSTTNFDSSTYRKSKMPNDLKKQLKLLKDQDLNNKENDVKKIKEPLALEERENEEEEEDHKADKYKTVTLNSFRKSFREKFLQQQKEAAYNPAWFVQVENPELNKSKLQQRENSKENRRDLLVFENDNYRPGSRSPIRDLNNRKAVRSPTRSPVKRNETFKVERLSRLDKQNLKTKPDDSTPSIRIEFKNSITPHIPGRMVPVGVAKPMPSQLSSTQYYQKTETTPMNTSYTIKSSVGNTTTTRLNNHSPIRSPWLKEQSPSRNIISNTTTRPGRYQTLVQIKNEKTRQASPVTVRNSRLSTRIQLGSNGPSNPERKNNLRSVSPTFGKRYNNSHLLGTSNTGSKAQPLKQTYFGDTPQTAKIIQTTPSSQLNSSTNGLRTTSIVGTPAYGNYKYQNTPSSSLFSSATTLTPSTSSRSTPSHSVNNIHSSSHNNLSYLKHYQLQQTPPQQRKQQQQHQHQSRIMVAGQRRSRSPIKIPWRLGWLSDNQAVLKGVIIREVEDGVRCEQCITNCPGFAAHDWSINMCNDYEVQPILIRKQPKFPTRERHLAIRRKKLFANASSPCSGNCEKCGQLPPRLVETCQLFEVHLRSTLWLWFKRKFTGRAYCKVFDKKEIYDLIVRKTCQSCKCPREAHAIYQQQTTNVHERLGFKVVSPAESGVEPRDLGYTWVPPGIRVSSRINRYFDQLPIEKVPKIGSEGARYREQQISYQLPKQDLSLEHCKHLEDLHEASYEDFVTARNEIALDIGYVKDAPYDEHCAHCDGEISVGEMVVAAPKFVESVMWHPRCFTCNTCNELLVDLTYCVHEDKIYCERHYAELLKPRCAGCDEVSYFIFITHIVVIMVT</sequence>
<dbReference type="Gene3D" id="2.10.110.10">
    <property type="entry name" value="Cysteine Rich Protein"/>
    <property type="match status" value="1"/>
</dbReference>
<evidence type="ECO:0008006" key="12">
    <source>
        <dbReference type="Google" id="ProtNLM"/>
    </source>
</evidence>
<dbReference type="InterPro" id="IPR001781">
    <property type="entry name" value="Znf_LIM"/>
</dbReference>
<keyword evidence="11" id="KW-1185">Reference proteome</keyword>
<feature type="compositionally biased region" description="Low complexity" evidence="7">
    <location>
        <begin position="12"/>
        <end position="21"/>
    </location>
</feature>
<comment type="similarity">
    <text evidence="1">Belongs to the prickle / espinas / testin family.</text>
</comment>
<evidence type="ECO:0000256" key="4">
    <source>
        <dbReference type="ARBA" id="ARBA00022833"/>
    </source>
</evidence>
<feature type="region of interest" description="Disordered" evidence="7">
    <location>
        <begin position="582"/>
        <end position="610"/>
    </location>
</feature>
<dbReference type="InterPro" id="IPR010442">
    <property type="entry name" value="PET_domain"/>
</dbReference>
<dbReference type="PANTHER" id="PTHR24211:SF37">
    <property type="entry name" value="PROTEIN ESPINAS-LIKE PROTEIN"/>
    <property type="match status" value="1"/>
</dbReference>
<dbReference type="AlphaFoldDB" id="A0A0L0BM02"/>
<feature type="domain" description="LIM zinc-binding" evidence="8">
    <location>
        <begin position="935"/>
        <end position="1000"/>
    </location>
</feature>
<reference evidence="10 11" key="1">
    <citation type="journal article" date="2015" name="Nat. Commun.">
        <title>Lucilia cuprina genome unlocks parasitic fly biology to underpin future interventions.</title>
        <authorList>
            <person name="Anstead C.A."/>
            <person name="Korhonen P.K."/>
            <person name="Young N.D."/>
            <person name="Hall R.S."/>
            <person name="Jex A.R."/>
            <person name="Murali S.C."/>
            <person name="Hughes D.S."/>
            <person name="Lee S.F."/>
            <person name="Perry T."/>
            <person name="Stroehlein A.J."/>
            <person name="Ansell B.R."/>
            <person name="Breugelmans B."/>
            <person name="Hofmann A."/>
            <person name="Qu J."/>
            <person name="Dugan S."/>
            <person name="Lee S.L."/>
            <person name="Chao H."/>
            <person name="Dinh H."/>
            <person name="Han Y."/>
            <person name="Doddapaneni H.V."/>
            <person name="Worley K.C."/>
            <person name="Muzny D.M."/>
            <person name="Ioannidis P."/>
            <person name="Waterhouse R.M."/>
            <person name="Zdobnov E.M."/>
            <person name="James P.J."/>
            <person name="Bagnall N.H."/>
            <person name="Kotze A.C."/>
            <person name="Gibbs R.A."/>
            <person name="Richards S."/>
            <person name="Batterham P."/>
            <person name="Gasser R.B."/>
        </authorList>
    </citation>
    <scope>NUCLEOTIDE SEQUENCE [LARGE SCALE GENOMIC DNA]</scope>
    <source>
        <strain evidence="10 11">LS</strain>
        <tissue evidence="10">Full body</tissue>
    </source>
</reference>
<dbReference type="PROSITE" id="PS51303">
    <property type="entry name" value="PET"/>
    <property type="match status" value="1"/>
</dbReference>
<evidence type="ECO:0000256" key="6">
    <source>
        <dbReference type="PROSITE-ProRule" id="PRU00125"/>
    </source>
</evidence>
<feature type="compositionally biased region" description="Low complexity" evidence="7">
    <location>
        <begin position="624"/>
        <end position="638"/>
    </location>
</feature>
<feature type="region of interest" description="Disordered" evidence="7">
    <location>
        <begin position="1"/>
        <end position="27"/>
    </location>
</feature>
<dbReference type="PANTHER" id="PTHR24211">
    <property type="entry name" value="LIM DOMAIN-CONTAINING PROTEIN"/>
    <property type="match status" value="1"/>
</dbReference>
<dbReference type="GO" id="GO:0008270">
    <property type="term" value="F:zinc ion binding"/>
    <property type="evidence" value="ECO:0007669"/>
    <property type="project" value="InterPro"/>
</dbReference>
<dbReference type="CDD" id="cd09830">
    <property type="entry name" value="PET_LIMPETin_LIM-9"/>
    <property type="match status" value="1"/>
</dbReference>
<keyword evidence="3" id="KW-0677">Repeat</keyword>
<evidence type="ECO:0000259" key="9">
    <source>
        <dbReference type="PROSITE" id="PS51303"/>
    </source>
</evidence>
<name>A0A0L0BM02_LUCCU</name>
<evidence type="ECO:0000313" key="11">
    <source>
        <dbReference type="Proteomes" id="UP000037069"/>
    </source>
</evidence>
<evidence type="ECO:0000256" key="3">
    <source>
        <dbReference type="ARBA" id="ARBA00022737"/>
    </source>
</evidence>
<evidence type="ECO:0000259" key="8">
    <source>
        <dbReference type="PROSITE" id="PS50023"/>
    </source>
</evidence>
<accession>A0A0L0BM02</accession>
<keyword evidence="2 6" id="KW-0479">Metal-binding</keyword>
<evidence type="ECO:0000256" key="7">
    <source>
        <dbReference type="SAM" id="MobiDB-lite"/>
    </source>
</evidence>
<proteinExistence type="inferred from homology"/>
<keyword evidence="5 6" id="KW-0440">LIM domain</keyword>
<dbReference type="Proteomes" id="UP000037069">
    <property type="component" value="Unassembled WGS sequence"/>
</dbReference>
<protein>
    <recommendedName>
        <fullName evidence="12">LIM zinc-binding domain-containing protein</fullName>
    </recommendedName>
</protein>
<feature type="compositionally biased region" description="Polar residues" evidence="7">
    <location>
        <begin position="500"/>
        <end position="525"/>
    </location>
</feature>
<feature type="region of interest" description="Disordered" evidence="7">
    <location>
        <begin position="223"/>
        <end position="243"/>
    </location>
</feature>
<feature type="compositionally biased region" description="Low complexity" evidence="7">
    <location>
        <begin position="163"/>
        <end position="180"/>
    </location>
</feature>
<comment type="caution">
    <text evidence="10">The sequence shown here is derived from an EMBL/GenBank/DDBJ whole genome shotgun (WGS) entry which is preliminary data.</text>
</comment>
<dbReference type="PROSITE" id="PS50023">
    <property type="entry name" value="LIM_DOMAIN_2"/>
    <property type="match status" value="1"/>
</dbReference>
<feature type="domain" description="PET" evidence="9">
    <location>
        <begin position="827"/>
        <end position="936"/>
    </location>
</feature>
<dbReference type="InterPro" id="IPR047120">
    <property type="entry name" value="Pk/Esn/Tes"/>
</dbReference>
<dbReference type="OrthoDB" id="8019387at2759"/>
<dbReference type="FunFam" id="2.10.110.10:FF:000035">
    <property type="entry name" value="prickle-like protein 2 isoform X1"/>
    <property type="match status" value="1"/>
</dbReference>
<gene>
    <name evidence="10" type="ORF">FF38_11207</name>
</gene>
<feature type="region of interest" description="Disordered" evidence="7">
    <location>
        <begin position="285"/>
        <end position="337"/>
    </location>
</feature>
<dbReference type="Pfam" id="PF06297">
    <property type="entry name" value="PET"/>
    <property type="match status" value="1"/>
</dbReference>
<dbReference type="OMA" id="FIMHESE"/>
<dbReference type="CDD" id="cd09414">
    <property type="entry name" value="LIM1_LIMPETin"/>
    <property type="match status" value="1"/>
</dbReference>
<feature type="compositionally biased region" description="Polar residues" evidence="7">
    <location>
        <begin position="181"/>
        <end position="191"/>
    </location>
</feature>
<keyword evidence="4 6" id="KW-0862">Zinc</keyword>
<feature type="compositionally biased region" description="Basic and acidic residues" evidence="7">
    <location>
        <begin position="285"/>
        <end position="302"/>
    </location>
</feature>
<evidence type="ECO:0000256" key="1">
    <source>
        <dbReference type="ARBA" id="ARBA00008268"/>
    </source>
</evidence>
<dbReference type="SUPFAM" id="SSF57716">
    <property type="entry name" value="Glucocorticoid receptor-like (DNA-binding domain)"/>
    <property type="match status" value="1"/>
</dbReference>
<evidence type="ECO:0000313" key="10">
    <source>
        <dbReference type="EMBL" id="KNC21052.1"/>
    </source>
</evidence>
<dbReference type="EMBL" id="JRES01001668">
    <property type="protein sequence ID" value="KNC21052.1"/>
    <property type="molecule type" value="Genomic_DNA"/>
</dbReference>
<feature type="region of interest" description="Disordered" evidence="7">
    <location>
        <begin position="624"/>
        <end position="649"/>
    </location>
</feature>
<evidence type="ECO:0000256" key="5">
    <source>
        <dbReference type="ARBA" id="ARBA00023038"/>
    </source>
</evidence>
<feature type="region of interest" description="Disordered" evidence="7">
    <location>
        <begin position="163"/>
        <end position="198"/>
    </location>
</feature>
<organism evidence="10 11">
    <name type="scientific">Lucilia cuprina</name>
    <name type="common">Green bottle fly</name>
    <name type="synonym">Australian sheep blowfly</name>
    <dbReference type="NCBI Taxonomy" id="7375"/>
    <lineage>
        <taxon>Eukaryota</taxon>
        <taxon>Metazoa</taxon>
        <taxon>Ecdysozoa</taxon>
        <taxon>Arthropoda</taxon>
        <taxon>Hexapoda</taxon>
        <taxon>Insecta</taxon>
        <taxon>Pterygota</taxon>
        <taxon>Neoptera</taxon>
        <taxon>Endopterygota</taxon>
        <taxon>Diptera</taxon>
        <taxon>Brachycera</taxon>
        <taxon>Muscomorpha</taxon>
        <taxon>Oestroidea</taxon>
        <taxon>Calliphoridae</taxon>
        <taxon>Luciliinae</taxon>
        <taxon>Lucilia</taxon>
    </lineage>
</organism>
<dbReference type="SMART" id="SM00132">
    <property type="entry name" value="LIM"/>
    <property type="match status" value="1"/>
</dbReference>
<evidence type="ECO:0000256" key="2">
    <source>
        <dbReference type="ARBA" id="ARBA00022723"/>
    </source>
</evidence>